<name>A0A8B8DI98_CRAVI</name>
<gene>
    <name evidence="2" type="primary">LOC111126939</name>
</gene>
<dbReference type="OrthoDB" id="10023911at2759"/>
<keyword evidence="1" id="KW-1185">Reference proteome</keyword>
<reference evidence="2" key="1">
    <citation type="submission" date="2025-08" db="UniProtKB">
        <authorList>
            <consortium name="RefSeq"/>
        </authorList>
    </citation>
    <scope>IDENTIFICATION</scope>
    <source>
        <tissue evidence="2">Whole sample</tissue>
    </source>
</reference>
<proteinExistence type="predicted"/>
<evidence type="ECO:0000313" key="2">
    <source>
        <dbReference type="RefSeq" id="XP_022327598.1"/>
    </source>
</evidence>
<evidence type="ECO:0000313" key="1">
    <source>
        <dbReference type="Proteomes" id="UP000694844"/>
    </source>
</evidence>
<dbReference type="GeneID" id="111126939"/>
<accession>A0A8B8DI98</accession>
<dbReference type="Proteomes" id="UP000694844">
    <property type="component" value="Chromosome 3"/>
</dbReference>
<protein>
    <submittedName>
        <fullName evidence="2">Uncharacterized protein LOC111126939</fullName>
    </submittedName>
</protein>
<dbReference type="RefSeq" id="XP_022327598.1">
    <property type="nucleotide sequence ID" value="XM_022471890.1"/>
</dbReference>
<dbReference type="AlphaFoldDB" id="A0A8B8DI98"/>
<organism evidence="1 2">
    <name type="scientific">Crassostrea virginica</name>
    <name type="common">Eastern oyster</name>
    <dbReference type="NCBI Taxonomy" id="6565"/>
    <lineage>
        <taxon>Eukaryota</taxon>
        <taxon>Metazoa</taxon>
        <taxon>Spiralia</taxon>
        <taxon>Lophotrochozoa</taxon>
        <taxon>Mollusca</taxon>
        <taxon>Bivalvia</taxon>
        <taxon>Autobranchia</taxon>
        <taxon>Pteriomorphia</taxon>
        <taxon>Ostreida</taxon>
        <taxon>Ostreoidea</taxon>
        <taxon>Ostreidae</taxon>
        <taxon>Crassostrea</taxon>
    </lineage>
</organism>
<sequence>MHRKVNNIMNYPPEEVDPLEMLSSIQHQLGHAVEDAAGKISDQNKLKSRSLFSNFETGNQVQLVSKSSGRALRIIRTKADKLKVDGRGRVGETEWNAMWTVINEGHNQVRLHNHNNFLAIVNGQTIVIHVPEGSEHDKIETKLQLVLDPESFIALESIQEPEKCVGVEDNGSLKAAENCTSADDHAMFGVHFMKKP</sequence>
<dbReference type="KEGG" id="cvn:111126939"/>